<evidence type="ECO:0000313" key="2">
    <source>
        <dbReference type="Proteomes" id="UP000683422"/>
    </source>
</evidence>
<gene>
    <name evidence="1" type="primary">106</name>
    <name evidence="1" type="ORF">SEA_VANLEE_106</name>
</gene>
<dbReference type="Proteomes" id="UP000683422">
    <property type="component" value="Segment"/>
</dbReference>
<accession>A0A8F2IFF0</accession>
<dbReference type="KEGG" id="vg:80020518"/>
<organism evidence="1 2">
    <name type="scientific">Gordonia phage VanLee</name>
    <dbReference type="NCBI Taxonomy" id="2845816"/>
    <lineage>
        <taxon>Viruses</taxon>
        <taxon>Duplodnaviria</taxon>
        <taxon>Heunggongvirae</taxon>
        <taxon>Uroviricota</taxon>
        <taxon>Caudoviricetes</taxon>
        <taxon>Kruegerviridae</taxon>
        <taxon>Vanleevirus</taxon>
        <taxon>Vanleevirus vanlee</taxon>
    </lineage>
</organism>
<name>A0A8F2IFF0_9CAUD</name>
<dbReference type="EMBL" id="MZ028627">
    <property type="protein sequence ID" value="QWS68223.1"/>
    <property type="molecule type" value="Genomic_DNA"/>
</dbReference>
<evidence type="ECO:0000313" key="1">
    <source>
        <dbReference type="EMBL" id="QWS68223.1"/>
    </source>
</evidence>
<proteinExistence type="predicted"/>
<dbReference type="GeneID" id="80020518"/>
<dbReference type="RefSeq" id="YP_010755847.1">
    <property type="nucleotide sequence ID" value="NC_073474.1"/>
</dbReference>
<protein>
    <submittedName>
        <fullName evidence="1">Uncharacterized protein</fullName>
    </submittedName>
</protein>
<sequence length="112" mass="12416">MTLDECRESIGAGVVYDPGFPGARKEDGEIVDVGPVYAMVRYGSQVKATPPESLRLLMPSFCTSRWTNPYGRFDCTQPPGHEGDHRDDRYGENVSITWDTVSADRETASADR</sequence>
<reference evidence="1" key="1">
    <citation type="submission" date="2021-04" db="EMBL/GenBank/DDBJ databases">
        <authorList>
            <person name="Barnhill K.B."/>
            <person name="Biggs A.M."/>
            <person name="Bland J."/>
            <person name="Choudhary H.M."/>
            <person name="Crogan R.E."/>
            <person name="Finocchiaro A.B."/>
            <person name="Franco V."/>
            <person name="Fuller T.A."/>
            <person name="Hanwacker C.G."/>
            <person name="Howard Z.E."/>
            <person name="Iqbal M."/>
            <person name="Mathew A.M."/>
            <person name="Miller S."/>
            <person name="Padhye S."/>
            <person name="Rainey E."/>
            <person name="Rodriguez A."/>
            <person name="Stewart E."/>
            <person name="Otero L.A."/>
            <person name="Chase M.A."/>
            <person name="Pollenz R.S."/>
            <person name="Garlena R.A."/>
            <person name="Russell D.A."/>
            <person name="Jacobs-Sera D."/>
            <person name="Hatfull G.F."/>
        </authorList>
    </citation>
    <scope>NUCLEOTIDE SEQUENCE</scope>
</reference>
<keyword evidence="2" id="KW-1185">Reference proteome</keyword>